<accession>A0ABP9FJW1</accession>
<sequence length="53" mass="6031">MVADDPDNKIDLDTFHCCIVNDHDALTREIYGYKRIIGASKTEQYDTTKLPAD</sequence>
<evidence type="ECO:0000313" key="2">
    <source>
        <dbReference type="Proteomes" id="UP001501436"/>
    </source>
</evidence>
<evidence type="ECO:0000313" key="1">
    <source>
        <dbReference type="EMBL" id="GAA4905888.1"/>
    </source>
</evidence>
<dbReference type="EMBL" id="BAABJI010000001">
    <property type="protein sequence ID" value="GAA4905888.1"/>
    <property type="molecule type" value="Genomic_DNA"/>
</dbReference>
<dbReference type="Proteomes" id="UP001501436">
    <property type="component" value="Unassembled WGS sequence"/>
</dbReference>
<reference evidence="2" key="1">
    <citation type="journal article" date="2019" name="Int. J. Syst. Evol. Microbiol.">
        <title>The Global Catalogue of Microorganisms (GCM) 10K type strain sequencing project: providing services to taxonomists for standard genome sequencing and annotation.</title>
        <authorList>
            <consortium name="The Broad Institute Genomics Platform"/>
            <consortium name="The Broad Institute Genome Sequencing Center for Infectious Disease"/>
            <person name="Wu L."/>
            <person name="Ma J."/>
        </authorList>
    </citation>
    <scope>NUCLEOTIDE SEQUENCE [LARGE SCALE GENOMIC DNA]</scope>
    <source>
        <strain evidence="2">JCM 18283</strain>
    </source>
</reference>
<gene>
    <name evidence="1" type="ORF">GCM10023313_05710</name>
</gene>
<keyword evidence="2" id="KW-1185">Reference proteome</keyword>
<proteinExistence type="predicted"/>
<comment type="caution">
    <text evidence="1">The sequence shown here is derived from an EMBL/GenBank/DDBJ whole genome shotgun (WGS) entry which is preliminary data.</text>
</comment>
<name>A0ABP9FJW1_9SPHI</name>
<protein>
    <submittedName>
        <fullName evidence="1">Uncharacterized protein</fullName>
    </submittedName>
</protein>
<organism evidence="1 2">
    <name type="scientific">Mucilaginibacter defluvii</name>
    <dbReference type="NCBI Taxonomy" id="1196019"/>
    <lineage>
        <taxon>Bacteria</taxon>
        <taxon>Pseudomonadati</taxon>
        <taxon>Bacteroidota</taxon>
        <taxon>Sphingobacteriia</taxon>
        <taxon>Sphingobacteriales</taxon>
        <taxon>Sphingobacteriaceae</taxon>
        <taxon>Mucilaginibacter</taxon>
    </lineage>
</organism>